<dbReference type="PANTHER" id="PTHR37299">
    <property type="entry name" value="TRANSCRIPTIONAL REGULATOR-RELATED"/>
    <property type="match status" value="1"/>
</dbReference>
<dbReference type="GO" id="GO:0003677">
    <property type="term" value="F:DNA binding"/>
    <property type="evidence" value="ECO:0007669"/>
    <property type="project" value="InterPro"/>
</dbReference>
<dbReference type="Proteomes" id="UP000468581">
    <property type="component" value="Unassembled WGS sequence"/>
</dbReference>
<dbReference type="PANTHER" id="PTHR37299:SF1">
    <property type="entry name" value="STAGE 0 SPORULATION PROTEIN A HOMOLOG"/>
    <property type="match status" value="1"/>
</dbReference>
<evidence type="ECO:0000313" key="3">
    <source>
        <dbReference type="Proteomes" id="UP000468581"/>
    </source>
</evidence>
<dbReference type="InterPro" id="IPR046947">
    <property type="entry name" value="LytR-like"/>
</dbReference>
<feature type="domain" description="HTH LytTR-type" evidence="1">
    <location>
        <begin position="7"/>
        <end position="105"/>
    </location>
</feature>
<protein>
    <recommendedName>
        <fullName evidence="1">HTH LytTR-type domain-containing protein</fullName>
    </recommendedName>
</protein>
<evidence type="ECO:0000313" key="2">
    <source>
        <dbReference type="EMBL" id="NER12571.1"/>
    </source>
</evidence>
<proteinExistence type="predicted"/>
<dbReference type="Pfam" id="PF04397">
    <property type="entry name" value="LytTR"/>
    <property type="match status" value="1"/>
</dbReference>
<dbReference type="PROSITE" id="PS50930">
    <property type="entry name" value="HTH_LYTTR"/>
    <property type="match status" value="1"/>
</dbReference>
<comment type="caution">
    <text evidence="2">The sequence shown here is derived from an EMBL/GenBank/DDBJ whole genome shotgun (WGS) entry which is preliminary data.</text>
</comment>
<dbReference type="EMBL" id="JAABOO010000001">
    <property type="protein sequence ID" value="NER12571.1"/>
    <property type="molecule type" value="Genomic_DNA"/>
</dbReference>
<reference evidence="2 3" key="1">
    <citation type="submission" date="2020-01" db="EMBL/GenBank/DDBJ databases">
        <title>Leptobacterium flavescens.</title>
        <authorList>
            <person name="Wang G."/>
        </authorList>
    </citation>
    <scope>NUCLEOTIDE SEQUENCE [LARGE SCALE GENOMIC DNA]</scope>
    <source>
        <strain evidence="2 3">KCTC 22160</strain>
    </source>
</reference>
<gene>
    <name evidence="2" type="ORF">GWK08_03895</name>
</gene>
<evidence type="ECO:0000259" key="1">
    <source>
        <dbReference type="PROSITE" id="PS50930"/>
    </source>
</evidence>
<dbReference type="SMART" id="SM00850">
    <property type="entry name" value="LytTR"/>
    <property type="match status" value="1"/>
</dbReference>
<organism evidence="2 3">
    <name type="scientific">Leptobacterium flavescens</name>
    <dbReference type="NCBI Taxonomy" id="472055"/>
    <lineage>
        <taxon>Bacteria</taxon>
        <taxon>Pseudomonadati</taxon>
        <taxon>Bacteroidota</taxon>
        <taxon>Flavobacteriia</taxon>
        <taxon>Flavobacteriales</taxon>
        <taxon>Flavobacteriaceae</taxon>
        <taxon>Leptobacterium</taxon>
    </lineage>
</organism>
<dbReference type="RefSeq" id="WP_163605586.1">
    <property type="nucleotide sequence ID" value="NZ_JAABOO010000001.1"/>
</dbReference>
<keyword evidence="3" id="KW-1185">Reference proteome</keyword>
<accession>A0A6P0UGZ0</accession>
<name>A0A6P0UGZ0_9FLAO</name>
<dbReference type="GO" id="GO:0000156">
    <property type="term" value="F:phosphorelay response regulator activity"/>
    <property type="evidence" value="ECO:0007669"/>
    <property type="project" value="InterPro"/>
</dbReference>
<dbReference type="Gene3D" id="2.40.50.1020">
    <property type="entry name" value="LytTr DNA-binding domain"/>
    <property type="match status" value="1"/>
</dbReference>
<dbReference type="AlphaFoldDB" id="A0A6P0UGZ0"/>
<sequence>MGDVSKILIRTTKSIVVRNIDSIIYLKAEGSYSSVYFAKGESLLVSKNLSQIHLPEANFFRIHSSVIINISHIKRVEDNWVFLSDESRFPIAKRRKKSFLLALSDSFLNL</sequence>
<dbReference type="InterPro" id="IPR007492">
    <property type="entry name" value="LytTR_DNA-bd_dom"/>
</dbReference>